<proteinExistence type="predicted"/>
<accession>A0ACB9S6R9</accession>
<keyword evidence="2" id="KW-1185">Reference proteome</keyword>
<dbReference type="EMBL" id="CM042881">
    <property type="protein sequence ID" value="KAI4386922.1"/>
    <property type="molecule type" value="Genomic_DNA"/>
</dbReference>
<name>A0ACB9S6R9_9MYRT</name>
<evidence type="ECO:0000313" key="2">
    <source>
        <dbReference type="Proteomes" id="UP001057402"/>
    </source>
</evidence>
<sequence>MSEVELWQRLEDELCSRARGEAVDVAKEMREEEHKQEQEEAAALAEVGVVRADCGSPSAEKKEVGRFFPPGRTLHLVTLPRGSQSNSPSAPDDGIDPRVGMLRPPGLDSPTLGDSEKGPRVGLFYTPRSLYSKIRLSQTMIRDHFMPIYRRQIERVIKALEEVDDDDDREVVL</sequence>
<comment type="caution">
    <text evidence="1">The sequence shown here is derived from an EMBL/GenBank/DDBJ whole genome shotgun (WGS) entry which is preliminary data.</text>
</comment>
<evidence type="ECO:0000313" key="1">
    <source>
        <dbReference type="EMBL" id="KAI4386922.1"/>
    </source>
</evidence>
<reference evidence="2" key="1">
    <citation type="journal article" date="2023" name="Front. Plant Sci.">
        <title>Chromosomal-level genome assembly of Melastoma candidum provides insights into trichome evolution.</title>
        <authorList>
            <person name="Zhong Y."/>
            <person name="Wu W."/>
            <person name="Sun C."/>
            <person name="Zou P."/>
            <person name="Liu Y."/>
            <person name="Dai S."/>
            <person name="Zhou R."/>
        </authorList>
    </citation>
    <scope>NUCLEOTIDE SEQUENCE [LARGE SCALE GENOMIC DNA]</scope>
</reference>
<dbReference type="Proteomes" id="UP001057402">
    <property type="component" value="Chromosome 2"/>
</dbReference>
<gene>
    <name evidence="1" type="ORF">MLD38_004799</name>
</gene>
<organism evidence="1 2">
    <name type="scientific">Melastoma candidum</name>
    <dbReference type="NCBI Taxonomy" id="119954"/>
    <lineage>
        <taxon>Eukaryota</taxon>
        <taxon>Viridiplantae</taxon>
        <taxon>Streptophyta</taxon>
        <taxon>Embryophyta</taxon>
        <taxon>Tracheophyta</taxon>
        <taxon>Spermatophyta</taxon>
        <taxon>Magnoliopsida</taxon>
        <taxon>eudicotyledons</taxon>
        <taxon>Gunneridae</taxon>
        <taxon>Pentapetalae</taxon>
        <taxon>rosids</taxon>
        <taxon>malvids</taxon>
        <taxon>Myrtales</taxon>
        <taxon>Melastomataceae</taxon>
        <taxon>Melastomatoideae</taxon>
        <taxon>Melastomateae</taxon>
        <taxon>Melastoma</taxon>
    </lineage>
</organism>
<protein>
    <submittedName>
        <fullName evidence="1">Uncharacterized protein</fullName>
    </submittedName>
</protein>